<evidence type="ECO:0000313" key="4">
    <source>
        <dbReference type="Proteomes" id="UP000050580"/>
    </source>
</evidence>
<dbReference type="GO" id="GO:0005737">
    <property type="term" value="C:cytoplasm"/>
    <property type="evidence" value="ECO:0007669"/>
    <property type="project" value="TreeGrafter"/>
</dbReference>
<evidence type="ECO:0000259" key="2">
    <source>
        <dbReference type="Pfam" id="PF01266"/>
    </source>
</evidence>
<dbReference type="SUPFAM" id="SSF51905">
    <property type="entry name" value="FAD/NAD(P)-binding domain"/>
    <property type="match status" value="1"/>
</dbReference>
<evidence type="ECO:0000313" key="3">
    <source>
        <dbReference type="EMBL" id="KKW67829.1"/>
    </source>
</evidence>
<organism evidence="3 4">
    <name type="scientific">Lampropedia cohaerens</name>
    <dbReference type="NCBI Taxonomy" id="1610491"/>
    <lineage>
        <taxon>Bacteria</taxon>
        <taxon>Pseudomonadati</taxon>
        <taxon>Pseudomonadota</taxon>
        <taxon>Betaproteobacteria</taxon>
        <taxon>Burkholderiales</taxon>
        <taxon>Comamonadaceae</taxon>
        <taxon>Lampropedia</taxon>
    </lineage>
</organism>
<feature type="domain" description="FAD dependent oxidoreductase" evidence="2">
    <location>
        <begin position="5"/>
        <end position="390"/>
    </location>
</feature>
<dbReference type="AlphaFoldDB" id="A0A0U1PZ80"/>
<dbReference type="GO" id="GO:0016491">
    <property type="term" value="F:oxidoreductase activity"/>
    <property type="evidence" value="ECO:0007669"/>
    <property type="project" value="UniProtKB-KW"/>
</dbReference>
<dbReference type="InterPro" id="IPR006076">
    <property type="entry name" value="FAD-dep_OxRdtase"/>
</dbReference>
<accession>A0A0U1PZ80</accession>
<dbReference type="EMBL" id="LBNQ01000025">
    <property type="protein sequence ID" value="KKW67829.1"/>
    <property type="molecule type" value="Genomic_DNA"/>
</dbReference>
<keyword evidence="4" id="KW-1185">Reference proteome</keyword>
<dbReference type="SUPFAM" id="SSF54373">
    <property type="entry name" value="FAD-linked reductases, C-terminal domain"/>
    <property type="match status" value="1"/>
</dbReference>
<protein>
    <submittedName>
        <fullName evidence="3">Amino acid dehydrogenase</fullName>
    </submittedName>
</protein>
<dbReference type="InterPro" id="IPR036188">
    <property type="entry name" value="FAD/NAD-bd_sf"/>
</dbReference>
<dbReference type="STRING" id="1610491.AAV94_08715"/>
<dbReference type="Gene3D" id="3.50.50.60">
    <property type="entry name" value="FAD/NAD(P)-binding domain"/>
    <property type="match status" value="2"/>
</dbReference>
<dbReference type="PATRIC" id="fig|1610491.3.peg.1855"/>
<comment type="caution">
    <text evidence="3">The sequence shown here is derived from an EMBL/GenBank/DDBJ whole genome shotgun (WGS) entry which is preliminary data.</text>
</comment>
<proteinExistence type="predicted"/>
<reference evidence="3 4" key="1">
    <citation type="submission" date="2015-05" db="EMBL/GenBank/DDBJ databases">
        <title>Draft genome sequence of Lampropedia sp. CT6, isolated from the microbial mat of a hot water spring, located at Manikaran, India.</title>
        <authorList>
            <person name="Tripathi C."/>
            <person name="Rani P."/>
            <person name="Mahato N.K."/>
            <person name="Lal R."/>
        </authorList>
    </citation>
    <scope>NUCLEOTIDE SEQUENCE [LARGE SCALE GENOMIC DNA]</scope>
    <source>
        <strain evidence="3 4">CT6</strain>
    </source>
</reference>
<sequence>MGKSVIVLGAGMVGTSTALHLAKRGDDVVLVDRRSPGRETSYGNAGLIQSEAVEPYGFPQGLAPILKVIRKGGVDVNYHLTAMPGLTGVLEKYWLNSTPKRYRQIVQEFSRLIRHAISAHAELMAEAGAEHLVRKHGWIKAFRDERNIVELVEHAQWLQQEFGVPHTPLDRAALARLEPQLKGFAGGVHWTEPWAVRDPGALVASYARYFERLGGRFMLGDALSLRPRGKGWAVQTDEGLLEAEQVVVALGPWSAGLTRKLGYRLPLFIKRGYHLHYRGEPLNHPLLDADNGFMLVPMEKGLRLTTGAEFARLNDRATPVQVTKAERIARELVPLGEPVEDEPWMGARPCTVDMKPVLGAAPRHHGLWFHFGHAHQGFTLGPATAKLLAQVMHGEQPFTDPTPYGPGRFLAK</sequence>
<gene>
    <name evidence="3" type="ORF">AAV94_08715</name>
</gene>
<dbReference type="Gene3D" id="3.30.9.10">
    <property type="entry name" value="D-Amino Acid Oxidase, subunit A, domain 2"/>
    <property type="match status" value="1"/>
</dbReference>
<dbReference type="OrthoDB" id="18526at2"/>
<dbReference type="Pfam" id="PF01266">
    <property type="entry name" value="DAO"/>
    <property type="match status" value="1"/>
</dbReference>
<dbReference type="PANTHER" id="PTHR13847:SF289">
    <property type="entry name" value="GLYCINE OXIDASE"/>
    <property type="match status" value="1"/>
</dbReference>
<keyword evidence="1" id="KW-0560">Oxidoreductase</keyword>
<dbReference type="Proteomes" id="UP000050580">
    <property type="component" value="Unassembled WGS sequence"/>
</dbReference>
<evidence type="ECO:0000256" key="1">
    <source>
        <dbReference type="ARBA" id="ARBA00023002"/>
    </source>
</evidence>
<name>A0A0U1PZ80_9BURK</name>
<dbReference type="PANTHER" id="PTHR13847">
    <property type="entry name" value="SARCOSINE DEHYDROGENASE-RELATED"/>
    <property type="match status" value="1"/>
</dbReference>